<evidence type="ECO:0000256" key="1">
    <source>
        <dbReference type="SAM" id="MobiDB-lite"/>
    </source>
</evidence>
<feature type="region of interest" description="Disordered" evidence="1">
    <location>
        <begin position="1"/>
        <end position="41"/>
    </location>
</feature>
<dbReference type="AlphaFoldDB" id="A0A6J4LVI2"/>
<sequence length="92" mass="10211">MGIDRTLQKLARKTCPGENKNMTNDGNQKAEPPESEDSQNVSDMAKAFLVSVAWSYAEALDRTKRSRNPQGPAPKSPTESQIEQVHRNPESN</sequence>
<evidence type="ECO:0000313" key="2">
    <source>
        <dbReference type="EMBL" id="CAA9343427.1"/>
    </source>
</evidence>
<organism evidence="2">
    <name type="scientific">uncultured Microcoleus sp</name>
    <dbReference type="NCBI Taxonomy" id="259945"/>
    <lineage>
        <taxon>Bacteria</taxon>
        <taxon>Bacillati</taxon>
        <taxon>Cyanobacteriota</taxon>
        <taxon>Cyanophyceae</taxon>
        <taxon>Oscillatoriophycideae</taxon>
        <taxon>Oscillatoriales</taxon>
        <taxon>Microcoleaceae</taxon>
        <taxon>Microcoleus</taxon>
        <taxon>environmental samples</taxon>
    </lineage>
</organism>
<name>A0A6J4LVI2_9CYAN</name>
<accession>A0A6J4LVI2</accession>
<protein>
    <submittedName>
        <fullName evidence="2">Uncharacterized protein</fullName>
    </submittedName>
</protein>
<feature type="region of interest" description="Disordered" evidence="1">
    <location>
        <begin position="61"/>
        <end position="92"/>
    </location>
</feature>
<gene>
    <name evidence="2" type="ORF">AVDCRST_MAG84-2503</name>
</gene>
<proteinExistence type="predicted"/>
<dbReference type="EMBL" id="CADCTZ010000440">
    <property type="protein sequence ID" value="CAA9343427.1"/>
    <property type="molecule type" value="Genomic_DNA"/>
</dbReference>
<reference evidence="2" key="1">
    <citation type="submission" date="2020-02" db="EMBL/GenBank/DDBJ databases">
        <authorList>
            <person name="Meier V. D."/>
        </authorList>
    </citation>
    <scope>NUCLEOTIDE SEQUENCE</scope>
    <source>
        <strain evidence="2">AVDCRST_MAG84</strain>
    </source>
</reference>